<accession>A0A813DEV6</accession>
<dbReference type="AlphaFoldDB" id="A0A813DEV6"/>
<comment type="caution">
    <text evidence="2">The sequence shown here is derived from an EMBL/GenBank/DDBJ whole genome shotgun (WGS) entry which is preliminary data.</text>
</comment>
<evidence type="ECO:0008006" key="5">
    <source>
        <dbReference type="Google" id="ProtNLM"/>
    </source>
</evidence>
<organism evidence="2 4">
    <name type="scientific">Polarella glacialis</name>
    <name type="common">Dinoflagellate</name>
    <dbReference type="NCBI Taxonomy" id="89957"/>
    <lineage>
        <taxon>Eukaryota</taxon>
        <taxon>Sar</taxon>
        <taxon>Alveolata</taxon>
        <taxon>Dinophyceae</taxon>
        <taxon>Suessiales</taxon>
        <taxon>Suessiaceae</taxon>
        <taxon>Polarella</taxon>
    </lineage>
</organism>
<evidence type="ECO:0000256" key="1">
    <source>
        <dbReference type="SAM" id="MobiDB-lite"/>
    </source>
</evidence>
<dbReference type="EMBL" id="CAJNNV010001914">
    <property type="protein sequence ID" value="CAE8586112.1"/>
    <property type="molecule type" value="Genomic_DNA"/>
</dbReference>
<evidence type="ECO:0000313" key="4">
    <source>
        <dbReference type="Proteomes" id="UP000654075"/>
    </source>
</evidence>
<feature type="region of interest" description="Disordered" evidence="1">
    <location>
        <begin position="214"/>
        <end position="251"/>
    </location>
</feature>
<sequence>MTQIALTVKLHGGELVGKFQSPPECTINELKMQIARKDGTYKVQKDCGPSFQVLLLSTANPLQPVLLVNSQTLEQSGVKSGSDLVLLRLPFCQQCEGKCKEPSLHKGQQVIPWTQLLGGNGQGGQMLPDLSQVLVKNGVFGKYTVWRDEYRRWREGGADGAKGEAITTDALDMNDNFAWRDSYRSWRQGSACGAVGETGDACARPFAQLIQEEEHARKRKVSSPRDSPALGYSKHPPRDAPAHGYSKHPPMDLTKLRNLPAVVFDVVAESSEVPALVPVDGPAVAPIPVTDFPPESLITFRVFRFFEDRSDEDEVWEQELQDVNSGSLLWVPIHLDPGKHSKKGAKYGTWFAIHYVQVYAKHFKSAYHMANEGAHPAKTWGASSGNQTTISGETLPHGYYWYVSPSSKFGRQVSLGTNGWQHLCRAGPFDGKAFLEHWHKTGCSFEFRQLQAILNQVCHQ</sequence>
<dbReference type="Proteomes" id="UP000626109">
    <property type="component" value="Unassembled WGS sequence"/>
</dbReference>
<evidence type="ECO:0000313" key="2">
    <source>
        <dbReference type="EMBL" id="CAE8586112.1"/>
    </source>
</evidence>
<keyword evidence="4" id="KW-1185">Reference proteome</keyword>
<gene>
    <name evidence="2" type="ORF">PGLA1383_LOCUS5008</name>
    <name evidence="3" type="ORF">PGLA2088_LOCUS2581</name>
</gene>
<name>A0A813DEV6_POLGL</name>
<dbReference type="EMBL" id="CAJNNW010002143">
    <property type="protein sequence ID" value="CAE8643484.1"/>
    <property type="molecule type" value="Genomic_DNA"/>
</dbReference>
<protein>
    <recommendedName>
        <fullName evidence="5">Ubiquitin-like domain-containing protein</fullName>
    </recommendedName>
</protein>
<dbReference type="Proteomes" id="UP000654075">
    <property type="component" value="Unassembled WGS sequence"/>
</dbReference>
<reference evidence="2" key="1">
    <citation type="submission" date="2021-02" db="EMBL/GenBank/DDBJ databases">
        <authorList>
            <person name="Dougan E. K."/>
            <person name="Rhodes N."/>
            <person name="Thang M."/>
            <person name="Chan C."/>
        </authorList>
    </citation>
    <scope>NUCLEOTIDE SEQUENCE</scope>
</reference>
<evidence type="ECO:0000313" key="3">
    <source>
        <dbReference type="EMBL" id="CAE8643484.1"/>
    </source>
</evidence>
<proteinExistence type="predicted"/>